<evidence type="ECO:0000259" key="2">
    <source>
        <dbReference type="Pfam" id="PF13231"/>
    </source>
</evidence>
<sequence length="571" mass="61840">MNDSGFLRLPRGTRNLLRPTSLSAALVTCVLLGFSVATAQLTGDIRYVLACLRTGGAAGFSPSETFTHRPYFYRWFIAGLDALTPDSLMVGEMVIRLAGVALCVVVGLLLRSGLKRRLGPRDATLAAAMVALCLALAPRNDYLQPEWTATLLSVLAVALVLRFDRPWVGAAVASAPLGLAVMMKYSTAAVAMMALLVVFAADRMRAVLLAVATAVSGVVLLGFSFWSGSHELQWARDMPQMNKASLARQALDPGFVLHRSIEYLADRMLLSPIVALLPAALVMVLILTRQVSRRRRAEWAALAVLIVLGCIAAVAFQGNWFIYHSAALPICAAGLWGLAVARSYAAHGRPPLFLIAVTVLLAALVPFADSTLKPLVNVGTVWLAVGIALVAALADLLVARRRAPLPTPKRRQKAVPLVALAGVVCLAAPIWPGSPHLASGGHVQSTNADYWRLTEGREADAAEVNREVPEGAPVLYLAFGDVAYFVQHPAQCRYPIPTFLQRVKLVPDVKNLKSTKENDHCITDNPAGYAVLQRSWFPLTRIDPKVTRQIKNVYDCPKTLPNQYLVVCRRR</sequence>
<feature type="transmembrane region" description="Helical" evidence="1">
    <location>
        <begin position="322"/>
        <end position="340"/>
    </location>
</feature>
<dbReference type="AlphaFoldDB" id="A0A8J3VA88"/>
<dbReference type="RefSeq" id="WP_203948006.1">
    <property type="nucleotide sequence ID" value="NZ_BOOR01000057.1"/>
</dbReference>
<feature type="transmembrane region" description="Helical" evidence="1">
    <location>
        <begin position="93"/>
        <end position="110"/>
    </location>
</feature>
<protein>
    <recommendedName>
        <fullName evidence="2">Glycosyltransferase RgtA/B/C/D-like domain-containing protein</fullName>
    </recommendedName>
</protein>
<dbReference type="Pfam" id="PF13231">
    <property type="entry name" value="PMT_2"/>
    <property type="match status" value="1"/>
</dbReference>
<keyword evidence="4" id="KW-1185">Reference proteome</keyword>
<comment type="caution">
    <text evidence="3">The sequence shown here is derived from an EMBL/GenBank/DDBJ whole genome shotgun (WGS) entry which is preliminary data.</text>
</comment>
<feature type="transmembrane region" description="Helical" evidence="1">
    <location>
        <begin position="122"/>
        <end position="138"/>
    </location>
</feature>
<evidence type="ECO:0000313" key="4">
    <source>
        <dbReference type="Proteomes" id="UP000605992"/>
    </source>
</evidence>
<gene>
    <name evidence="3" type="ORF">Pth03_62750</name>
</gene>
<evidence type="ECO:0000256" key="1">
    <source>
        <dbReference type="SAM" id="Phobius"/>
    </source>
</evidence>
<feature type="transmembrane region" description="Helical" evidence="1">
    <location>
        <begin position="414"/>
        <end position="431"/>
    </location>
</feature>
<proteinExistence type="predicted"/>
<evidence type="ECO:0000313" key="3">
    <source>
        <dbReference type="EMBL" id="GII57886.1"/>
    </source>
</evidence>
<keyword evidence="1" id="KW-0812">Transmembrane</keyword>
<name>A0A8J3VA88_9ACTN</name>
<reference evidence="3" key="1">
    <citation type="submission" date="2021-01" db="EMBL/GenBank/DDBJ databases">
        <title>Whole genome shotgun sequence of Planotetraspora thailandica NBRC 104271.</title>
        <authorList>
            <person name="Komaki H."/>
            <person name="Tamura T."/>
        </authorList>
    </citation>
    <scope>NUCLEOTIDE SEQUENCE</scope>
    <source>
        <strain evidence="3">NBRC 104271</strain>
    </source>
</reference>
<accession>A0A8J3VA88</accession>
<dbReference type="Proteomes" id="UP000605992">
    <property type="component" value="Unassembled WGS sequence"/>
</dbReference>
<dbReference type="InterPro" id="IPR038731">
    <property type="entry name" value="RgtA/B/C-like"/>
</dbReference>
<feature type="transmembrane region" description="Helical" evidence="1">
    <location>
        <begin position="352"/>
        <end position="368"/>
    </location>
</feature>
<feature type="transmembrane region" description="Helical" evidence="1">
    <location>
        <begin position="380"/>
        <end position="398"/>
    </location>
</feature>
<feature type="transmembrane region" description="Helical" evidence="1">
    <location>
        <begin position="269"/>
        <end position="287"/>
    </location>
</feature>
<keyword evidence="1" id="KW-0472">Membrane</keyword>
<organism evidence="3 4">
    <name type="scientific">Planotetraspora thailandica</name>
    <dbReference type="NCBI Taxonomy" id="487172"/>
    <lineage>
        <taxon>Bacteria</taxon>
        <taxon>Bacillati</taxon>
        <taxon>Actinomycetota</taxon>
        <taxon>Actinomycetes</taxon>
        <taxon>Streptosporangiales</taxon>
        <taxon>Streptosporangiaceae</taxon>
        <taxon>Planotetraspora</taxon>
    </lineage>
</organism>
<feature type="transmembrane region" description="Helical" evidence="1">
    <location>
        <begin position="206"/>
        <end position="226"/>
    </location>
</feature>
<keyword evidence="1" id="KW-1133">Transmembrane helix</keyword>
<feature type="transmembrane region" description="Helical" evidence="1">
    <location>
        <begin position="299"/>
        <end position="316"/>
    </location>
</feature>
<feature type="domain" description="Glycosyltransferase RgtA/B/C/D-like" evidence="2">
    <location>
        <begin position="69"/>
        <end position="224"/>
    </location>
</feature>
<dbReference type="EMBL" id="BOOR01000057">
    <property type="protein sequence ID" value="GII57886.1"/>
    <property type="molecule type" value="Genomic_DNA"/>
</dbReference>
<feature type="transmembrane region" description="Helical" evidence="1">
    <location>
        <begin position="177"/>
        <end position="199"/>
    </location>
</feature>